<evidence type="ECO:0000256" key="3">
    <source>
        <dbReference type="PIRSR" id="PIRSR000390-1"/>
    </source>
</evidence>
<dbReference type="CDD" id="cd00616">
    <property type="entry name" value="AHBA_syn"/>
    <property type="match status" value="1"/>
</dbReference>
<dbReference type="Pfam" id="PF01041">
    <property type="entry name" value="DegT_DnrJ_EryC1"/>
    <property type="match status" value="1"/>
</dbReference>
<dbReference type="NCBIfam" id="TIGR03588">
    <property type="entry name" value="PseC"/>
    <property type="match status" value="1"/>
</dbReference>
<feature type="modified residue" description="N6-(pyridoxal phosphate)lysine" evidence="4">
    <location>
        <position position="188"/>
    </location>
</feature>
<dbReference type="GO" id="GO:0000271">
    <property type="term" value="P:polysaccharide biosynthetic process"/>
    <property type="evidence" value="ECO:0007669"/>
    <property type="project" value="TreeGrafter"/>
</dbReference>
<dbReference type="InterPro" id="IPR020026">
    <property type="entry name" value="PseC"/>
</dbReference>
<dbReference type="AlphaFoldDB" id="A0A4R1JM69"/>
<comment type="caution">
    <text evidence="6">The sequence shown here is derived from an EMBL/GenBank/DDBJ whole genome shotgun (WGS) entry which is preliminary data.</text>
</comment>
<dbReference type="PANTHER" id="PTHR30244:SF34">
    <property type="entry name" value="DTDP-4-AMINO-4,6-DIDEOXYGALACTOSE TRANSAMINASE"/>
    <property type="match status" value="1"/>
</dbReference>
<organism evidence="6 7">
    <name type="scientific">Celerinatantimonas diazotrophica</name>
    <dbReference type="NCBI Taxonomy" id="412034"/>
    <lineage>
        <taxon>Bacteria</taxon>
        <taxon>Pseudomonadati</taxon>
        <taxon>Pseudomonadota</taxon>
        <taxon>Gammaproteobacteria</taxon>
        <taxon>Celerinatantimonadaceae</taxon>
        <taxon>Celerinatantimonas</taxon>
    </lineage>
</organism>
<evidence type="ECO:0000256" key="1">
    <source>
        <dbReference type="ARBA" id="ARBA00022898"/>
    </source>
</evidence>
<reference evidence="6 7" key="1">
    <citation type="submission" date="2019-03" db="EMBL/GenBank/DDBJ databases">
        <title>Genomic Encyclopedia of Type Strains, Phase IV (KMG-IV): sequencing the most valuable type-strain genomes for metagenomic binning, comparative biology and taxonomic classification.</title>
        <authorList>
            <person name="Goeker M."/>
        </authorList>
    </citation>
    <scope>NUCLEOTIDE SEQUENCE [LARGE SCALE GENOMIC DNA]</scope>
    <source>
        <strain evidence="6 7">DSM 18577</strain>
    </source>
</reference>
<dbReference type="RefSeq" id="WP_131913052.1">
    <property type="nucleotide sequence ID" value="NZ_OU594967.1"/>
</dbReference>
<evidence type="ECO:0000313" key="6">
    <source>
        <dbReference type="EMBL" id="TCK52156.1"/>
    </source>
</evidence>
<keyword evidence="7" id="KW-1185">Reference proteome</keyword>
<dbReference type="GO" id="GO:0008483">
    <property type="term" value="F:transaminase activity"/>
    <property type="evidence" value="ECO:0007669"/>
    <property type="project" value="TreeGrafter"/>
</dbReference>
<dbReference type="GO" id="GO:0030170">
    <property type="term" value="F:pyridoxal phosphate binding"/>
    <property type="evidence" value="ECO:0007669"/>
    <property type="project" value="TreeGrafter"/>
</dbReference>
<dbReference type="Gene3D" id="3.40.640.10">
    <property type="entry name" value="Type I PLP-dependent aspartate aminotransferase-like (Major domain)"/>
    <property type="match status" value="1"/>
</dbReference>
<evidence type="ECO:0000256" key="2">
    <source>
        <dbReference type="ARBA" id="ARBA00037999"/>
    </source>
</evidence>
<evidence type="ECO:0000256" key="5">
    <source>
        <dbReference type="RuleBase" id="RU004508"/>
    </source>
</evidence>
<dbReference type="PANTHER" id="PTHR30244">
    <property type="entry name" value="TRANSAMINASE"/>
    <property type="match status" value="1"/>
</dbReference>
<dbReference type="InterPro" id="IPR015422">
    <property type="entry name" value="PyrdxlP-dep_Trfase_small"/>
</dbReference>
<comment type="similarity">
    <text evidence="2 5">Belongs to the DegT/DnrJ/EryC1 family.</text>
</comment>
<protein>
    <submittedName>
        <fullName evidence="6">UDP-4-amino-4, 6-dideoxy-N-acetyl-beta-L-altrosamine transaminase</fullName>
    </submittedName>
</protein>
<dbReference type="InterPro" id="IPR015424">
    <property type="entry name" value="PyrdxlP-dep_Trfase"/>
</dbReference>
<dbReference type="Proteomes" id="UP000295565">
    <property type="component" value="Unassembled WGS sequence"/>
</dbReference>
<gene>
    <name evidence="6" type="ORF">EV690_2264</name>
</gene>
<dbReference type="InterPro" id="IPR000653">
    <property type="entry name" value="DegT/StrS_aminotransferase"/>
</dbReference>
<proteinExistence type="inferred from homology"/>
<dbReference type="SUPFAM" id="SSF53383">
    <property type="entry name" value="PLP-dependent transferases"/>
    <property type="match status" value="1"/>
</dbReference>
<accession>A0A4R1JM69</accession>
<dbReference type="EMBL" id="SMGD01000013">
    <property type="protein sequence ID" value="TCK52156.1"/>
    <property type="molecule type" value="Genomic_DNA"/>
</dbReference>
<dbReference type="PIRSF" id="PIRSF000390">
    <property type="entry name" value="PLP_StrS"/>
    <property type="match status" value="1"/>
</dbReference>
<feature type="active site" description="Proton acceptor" evidence="3">
    <location>
        <position position="188"/>
    </location>
</feature>
<name>A0A4R1JM69_9GAMM</name>
<dbReference type="Gene3D" id="3.90.1150.10">
    <property type="entry name" value="Aspartate Aminotransferase, domain 1"/>
    <property type="match status" value="1"/>
</dbReference>
<keyword evidence="1 4" id="KW-0663">Pyridoxal phosphate</keyword>
<sequence length="391" mass="43958">MAKAIYYGKQTIDQRDIDAVCEVLHSNLLTQGPYVGRFERDLANYVEAPYAVACSNGTAGLHLACMGLGITQGDEVWVSAVSFVASANCARYCLANVRFVDIDPMTGNISIKALEKMLAHTEHLPKALIVVHMGGNSCDMRAIAQLCQAHSIAIIEDACHALGSTYHNEPVGNCRYSDCCVFSFHPVKTITTAEGGMVTCKDPKLAKQLRQFASHGISKDIDDWSHPDPAPWYYEQHTLGYNYRLSDLQAALGIAQLHRIDSFLQERRAIIERYEQAFANHGLLHMQQITANSCSAYHLALIQCADKNIRQKIYQALAEDHIFCQLHYIPIYRQPYYRKLNSTEFNEYPGAEAHYQQALSLPVYPTLSIDEQKRIIKVIEQTLRPYLQLAN</sequence>
<evidence type="ECO:0000313" key="7">
    <source>
        <dbReference type="Proteomes" id="UP000295565"/>
    </source>
</evidence>
<dbReference type="InterPro" id="IPR015421">
    <property type="entry name" value="PyrdxlP-dep_Trfase_major"/>
</dbReference>
<dbReference type="OrthoDB" id="9804264at2"/>
<evidence type="ECO:0000256" key="4">
    <source>
        <dbReference type="PIRSR" id="PIRSR000390-2"/>
    </source>
</evidence>